<comment type="subcellular location">
    <subcellularLocation>
        <location evidence="1 14">Cell membrane</location>
        <topology evidence="1 14">Multi-pass membrane protein</topology>
    </subcellularLocation>
</comment>
<feature type="transmembrane region" description="Helical" evidence="14">
    <location>
        <begin position="191"/>
        <end position="217"/>
    </location>
</feature>
<accession>A0A5S9PBN5</accession>
<dbReference type="Proteomes" id="UP000434580">
    <property type="component" value="Unassembled WGS sequence"/>
</dbReference>
<dbReference type="OrthoDB" id="8772544at2"/>
<keyword evidence="5 14" id="KW-0812">Transmembrane</keyword>
<evidence type="ECO:0000256" key="14">
    <source>
        <dbReference type="PIRNR" id="PIRNR006404"/>
    </source>
</evidence>
<dbReference type="InterPro" id="IPR000644">
    <property type="entry name" value="CBS_dom"/>
</dbReference>
<evidence type="ECO:0000256" key="3">
    <source>
        <dbReference type="ARBA" id="ARBA00022475"/>
    </source>
</evidence>
<evidence type="ECO:0000256" key="1">
    <source>
        <dbReference type="ARBA" id="ARBA00004651"/>
    </source>
</evidence>
<dbReference type="InterPro" id="IPR008915">
    <property type="entry name" value="Peptidase_M50"/>
</dbReference>
<feature type="transmembrane region" description="Helical" evidence="14">
    <location>
        <begin position="39"/>
        <end position="59"/>
    </location>
</feature>
<feature type="transmembrane region" description="Helical" evidence="14">
    <location>
        <begin position="99"/>
        <end position="120"/>
    </location>
</feature>
<sequence length="361" mass="40100">MKWSWKLARIAGIDVNIHATFLLLVLWFAWIYWANFGTVFAAIQGAVYIITLFGCVVLHEFGHALTARRFGVVTKHITLLPIGGVAAMEKMPEKPFEEMLVAVAGPAVNLVIALLLWVWIHLTNTQISAELLMGIDGSFAFRLMVVNIFLALFNLIPAFPMDGGRILRAALATRMSHAAATAKAATIGQGFAILFGILGVFYNPFLLLIAIFLWLGATAENQMEQNRDVLEHMTAEQAMLTEFRIVSPDDVLSHAVEHTIAGSQKDFPVGSRHLLTHVLTQNQLVQALHDHDRSTRIHELDLPTLITVDASTPIKNLLDNMQSHHCNMVAVEKNGELAGIVNLENIMELIRFSQAMQARRR</sequence>
<dbReference type="Pfam" id="PF00571">
    <property type="entry name" value="CBS"/>
    <property type="match status" value="1"/>
</dbReference>
<gene>
    <name evidence="19" type="primary">rip3</name>
    <name evidence="19" type="ORF">DPBNPPHM_03970</name>
</gene>
<evidence type="ECO:0000313" key="19">
    <source>
        <dbReference type="EMBL" id="CAA0102128.1"/>
    </source>
</evidence>
<feature type="binding site" evidence="16">
    <location>
        <position position="59"/>
    </location>
    <ligand>
        <name>Zn(2+)</name>
        <dbReference type="ChEBI" id="CHEBI:29105"/>
        <note>catalytic</note>
    </ligand>
</feature>
<dbReference type="PIRSF" id="PIRSF006404">
    <property type="entry name" value="UCP006404_Pept_M50_CBS"/>
    <property type="match status" value="1"/>
</dbReference>
<keyword evidence="7" id="KW-0677">Repeat</keyword>
<evidence type="ECO:0000256" key="9">
    <source>
        <dbReference type="ARBA" id="ARBA00022833"/>
    </source>
</evidence>
<dbReference type="CDD" id="cd06164">
    <property type="entry name" value="S2P-M50_SpoIVFB_CBS"/>
    <property type="match status" value="1"/>
</dbReference>
<keyword evidence="8 14" id="KW-0378">Hydrolase</keyword>
<evidence type="ECO:0000256" key="2">
    <source>
        <dbReference type="ARBA" id="ARBA00007931"/>
    </source>
</evidence>
<evidence type="ECO:0000256" key="10">
    <source>
        <dbReference type="ARBA" id="ARBA00022989"/>
    </source>
</evidence>
<evidence type="ECO:0000256" key="12">
    <source>
        <dbReference type="ARBA" id="ARBA00023122"/>
    </source>
</evidence>
<keyword evidence="10 14" id="KW-1133">Transmembrane helix</keyword>
<dbReference type="GO" id="GO:0046872">
    <property type="term" value="F:metal ion binding"/>
    <property type="evidence" value="ECO:0007669"/>
    <property type="project" value="UniProtKB-UniRule"/>
</dbReference>
<evidence type="ECO:0000256" key="4">
    <source>
        <dbReference type="ARBA" id="ARBA00022670"/>
    </source>
</evidence>
<dbReference type="SUPFAM" id="SSF54631">
    <property type="entry name" value="CBS-domain pair"/>
    <property type="match status" value="1"/>
</dbReference>
<dbReference type="GO" id="GO:0008237">
    <property type="term" value="F:metallopeptidase activity"/>
    <property type="evidence" value="ECO:0007669"/>
    <property type="project" value="UniProtKB-UniRule"/>
</dbReference>
<feature type="binding site" evidence="16">
    <location>
        <position position="162"/>
    </location>
    <ligand>
        <name>Zn(2+)</name>
        <dbReference type="ChEBI" id="CHEBI:29105"/>
        <note>catalytic</note>
    </ligand>
</feature>
<feature type="active site" evidence="15">
    <location>
        <position position="60"/>
    </location>
</feature>
<organism evidence="19 20">
    <name type="scientific">BD1-7 clade bacterium</name>
    <dbReference type="NCBI Taxonomy" id="2029982"/>
    <lineage>
        <taxon>Bacteria</taxon>
        <taxon>Pseudomonadati</taxon>
        <taxon>Pseudomonadota</taxon>
        <taxon>Gammaproteobacteria</taxon>
        <taxon>Cellvibrionales</taxon>
        <taxon>Spongiibacteraceae</taxon>
        <taxon>BD1-7 clade</taxon>
    </lineage>
</organism>
<dbReference type="PANTHER" id="PTHR39188:SF3">
    <property type="entry name" value="STAGE IV SPORULATION PROTEIN FB"/>
    <property type="match status" value="1"/>
</dbReference>
<feature type="binding site" evidence="16">
    <location>
        <position position="63"/>
    </location>
    <ligand>
        <name>Zn(2+)</name>
        <dbReference type="ChEBI" id="CHEBI:29105"/>
        <note>catalytic</note>
    </ligand>
</feature>
<evidence type="ECO:0000256" key="5">
    <source>
        <dbReference type="ARBA" id="ARBA00022692"/>
    </source>
</evidence>
<evidence type="ECO:0000256" key="8">
    <source>
        <dbReference type="ARBA" id="ARBA00022801"/>
    </source>
</evidence>
<dbReference type="EMBL" id="CACSII010000010">
    <property type="protein sequence ID" value="CAA0102128.1"/>
    <property type="molecule type" value="Genomic_DNA"/>
</dbReference>
<evidence type="ECO:0000256" key="7">
    <source>
        <dbReference type="ARBA" id="ARBA00022737"/>
    </source>
</evidence>
<evidence type="ECO:0000256" key="11">
    <source>
        <dbReference type="ARBA" id="ARBA00023049"/>
    </source>
</evidence>
<keyword evidence="4 14" id="KW-0645">Protease</keyword>
<dbReference type="InterPro" id="IPR046342">
    <property type="entry name" value="CBS_dom_sf"/>
</dbReference>
<reference evidence="19 20" key="1">
    <citation type="submission" date="2019-11" db="EMBL/GenBank/DDBJ databases">
        <authorList>
            <person name="Holert J."/>
        </authorList>
    </citation>
    <scope>NUCLEOTIDE SEQUENCE [LARGE SCALE GENOMIC DNA]</scope>
    <source>
        <strain evidence="19">BC5_2</strain>
    </source>
</reference>
<dbReference type="Gene3D" id="3.10.580.10">
    <property type="entry name" value="CBS-domain"/>
    <property type="match status" value="1"/>
</dbReference>
<dbReference type="PROSITE" id="PS51371">
    <property type="entry name" value="CBS"/>
    <property type="match status" value="1"/>
</dbReference>
<dbReference type="GO" id="GO:0006508">
    <property type="term" value="P:proteolysis"/>
    <property type="evidence" value="ECO:0007669"/>
    <property type="project" value="UniProtKB-KW"/>
</dbReference>
<evidence type="ECO:0000256" key="15">
    <source>
        <dbReference type="PIRSR" id="PIRSR006404-1"/>
    </source>
</evidence>
<evidence type="ECO:0000256" key="13">
    <source>
        <dbReference type="ARBA" id="ARBA00023136"/>
    </source>
</evidence>
<proteinExistence type="inferred from homology"/>
<dbReference type="PANTHER" id="PTHR39188">
    <property type="entry name" value="MEMBRANE-ASSOCIATED ZINC METALLOPROTEASE M50B"/>
    <property type="match status" value="1"/>
</dbReference>
<keyword evidence="3 14" id="KW-1003">Cell membrane</keyword>
<protein>
    <recommendedName>
        <fullName evidence="14">Zinc metalloprotease</fullName>
    </recommendedName>
</protein>
<evidence type="ECO:0000259" key="18">
    <source>
        <dbReference type="PROSITE" id="PS51371"/>
    </source>
</evidence>
<dbReference type="AlphaFoldDB" id="A0A5S9PBN5"/>
<comment type="similarity">
    <text evidence="2 14">Belongs to the peptidase M50B family.</text>
</comment>
<evidence type="ECO:0000313" key="20">
    <source>
        <dbReference type="Proteomes" id="UP000434580"/>
    </source>
</evidence>
<keyword evidence="9 14" id="KW-0862">Zinc</keyword>
<keyword evidence="11 14" id="KW-0482">Metalloprotease</keyword>
<evidence type="ECO:0000256" key="17">
    <source>
        <dbReference type="PROSITE-ProRule" id="PRU00703"/>
    </source>
</evidence>
<keyword evidence="13 14" id="KW-0472">Membrane</keyword>
<feature type="transmembrane region" description="Helical" evidence="14">
    <location>
        <begin position="140"/>
        <end position="159"/>
    </location>
</feature>
<evidence type="ECO:0000256" key="16">
    <source>
        <dbReference type="PIRSR" id="PIRSR006404-2"/>
    </source>
</evidence>
<keyword evidence="12 17" id="KW-0129">CBS domain</keyword>
<dbReference type="InterPro" id="IPR016483">
    <property type="entry name" value="UCP006404_Pept_M50_CBS"/>
</dbReference>
<dbReference type="GO" id="GO:0005886">
    <property type="term" value="C:plasma membrane"/>
    <property type="evidence" value="ECO:0007669"/>
    <property type="project" value="UniProtKB-SubCell"/>
</dbReference>
<comment type="cofactor">
    <cofactor evidence="14 16">
        <name>Zn(2+)</name>
        <dbReference type="ChEBI" id="CHEBI:29105"/>
    </cofactor>
    <text evidence="14 16">Binds 1 zinc ion per subunit.</text>
</comment>
<evidence type="ECO:0000256" key="6">
    <source>
        <dbReference type="ARBA" id="ARBA00022723"/>
    </source>
</evidence>
<dbReference type="Pfam" id="PF02163">
    <property type="entry name" value="Peptidase_M50"/>
    <property type="match status" value="1"/>
</dbReference>
<feature type="domain" description="CBS" evidence="18">
    <location>
        <begin position="301"/>
        <end position="356"/>
    </location>
</feature>
<keyword evidence="6 14" id="KW-0479">Metal-binding</keyword>
<feature type="transmembrane region" description="Helical" evidence="14">
    <location>
        <begin position="12"/>
        <end position="33"/>
    </location>
</feature>
<name>A0A5S9PBN5_9GAMM</name>